<evidence type="ECO:0000256" key="8">
    <source>
        <dbReference type="ARBA" id="ARBA00022898"/>
    </source>
</evidence>
<evidence type="ECO:0000256" key="2">
    <source>
        <dbReference type="ARBA" id="ARBA00004746"/>
    </source>
</evidence>
<dbReference type="SUPFAM" id="SSF53383">
    <property type="entry name" value="PLP-dependent transferases"/>
    <property type="match status" value="1"/>
</dbReference>
<comment type="caution">
    <text evidence="14">The sequence shown here is derived from an EMBL/GenBank/DDBJ whole genome shotgun (WGS) entry which is preliminary data.</text>
</comment>
<dbReference type="EC" id="2.3.1.47" evidence="5"/>
<comment type="subunit">
    <text evidence="4">Homodimer.</text>
</comment>
<gene>
    <name evidence="14" type="ORF">V3390_02995</name>
</gene>
<keyword evidence="6 14" id="KW-0808">Transferase</keyword>
<evidence type="ECO:0000313" key="15">
    <source>
        <dbReference type="Proteomes" id="UP001356170"/>
    </source>
</evidence>
<reference evidence="14 15" key="1">
    <citation type="submission" date="2024-01" db="EMBL/GenBank/DDBJ databases">
        <title>Novel species of the genus Luteimonas isolated from rivers.</title>
        <authorList>
            <person name="Lu H."/>
        </authorList>
    </citation>
    <scope>NUCLEOTIDE SEQUENCE [LARGE SCALE GENOMIC DNA]</scope>
    <source>
        <strain evidence="14 15">FXH3W</strain>
    </source>
</reference>
<dbReference type="PROSITE" id="PS00599">
    <property type="entry name" value="AA_TRANSFER_CLASS_2"/>
    <property type="match status" value="1"/>
</dbReference>
<comment type="cofactor">
    <cofactor evidence="1 12">
        <name>pyridoxal 5'-phosphate</name>
        <dbReference type="ChEBI" id="CHEBI:597326"/>
    </cofactor>
</comment>
<dbReference type="Pfam" id="PF00155">
    <property type="entry name" value="Aminotran_1_2"/>
    <property type="match status" value="1"/>
</dbReference>
<evidence type="ECO:0000256" key="11">
    <source>
        <dbReference type="ARBA" id="ARBA00047715"/>
    </source>
</evidence>
<evidence type="ECO:0000256" key="10">
    <source>
        <dbReference type="ARBA" id="ARBA00033381"/>
    </source>
</evidence>
<keyword evidence="14" id="KW-0012">Acyltransferase</keyword>
<dbReference type="Proteomes" id="UP001356170">
    <property type="component" value="Unassembled WGS sequence"/>
</dbReference>
<evidence type="ECO:0000256" key="5">
    <source>
        <dbReference type="ARBA" id="ARBA00013187"/>
    </source>
</evidence>
<dbReference type="InterPro" id="IPR015422">
    <property type="entry name" value="PyrdxlP-dep_Trfase_small"/>
</dbReference>
<evidence type="ECO:0000256" key="9">
    <source>
        <dbReference type="ARBA" id="ARBA00032610"/>
    </source>
</evidence>
<protein>
    <recommendedName>
        <fullName evidence="5">8-amino-7-oxononanoate synthase</fullName>
        <ecNumber evidence="5">2.3.1.47</ecNumber>
    </recommendedName>
    <alternativeName>
        <fullName evidence="9">7-keto-8-amino-pelargonic acid synthase</fullName>
    </alternativeName>
    <alternativeName>
        <fullName evidence="10">8-amino-7-ketopelargonate synthase</fullName>
    </alternativeName>
</protein>
<evidence type="ECO:0000256" key="4">
    <source>
        <dbReference type="ARBA" id="ARBA00011738"/>
    </source>
</evidence>
<evidence type="ECO:0000313" key="14">
    <source>
        <dbReference type="EMBL" id="MEF2155199.1"/>
    </source>
</evidence>
<evidence type="ECO:0000256" key="7">
    <source>
        <dbReference type="ARBA" id="ARBA00022756"/>
    </source>
</evidence>
<dbReference type="Gene3D" id="3.90.1150.10">
    <property type="entry name" value="Aspartate Aminotransferase, domain 1"/>
    <property type="match status" value="1"/>
</dbReference>
<evidence type="ECO:0000256" key="12">
    <source>
        <dbReference type="RuleBase" id="RU003693"/>
    </source>
</evidence>
<dbReference type="InterPro" id="IPR001917">
    <property type="entry name" value="Aminotrans_II_pyridoxalP_BS"/>
</dbReference>
<dbReference type="RefSeq" id="WP_331703293.1">
    <property type="nucleotide sequence ID" value="NZ_JAZHBO010000001.1"/>
</dbReference>
<evidence type="ECO:0000256" key="6">
    <source>
        <dbReference type="ARBA" id="ARBA00022679"/>
    </source>
</evidence>
<sequence length="373" mass="39544">MASIPSGWTARLQATSALLQSRSRQRTYRTVEQREGMRVRVDGSELLDFCSNDYLGLAARTSNYAWKGAAGSGSAHLVSGHTVEHVELERTLCAWLGAESALLLSSGYQANLAAITGLCGPDDLCVQDKLNHASLLDAAQLAGCVRRRYPHLDMDGLQRQLQTPVSGLKLIASDAVFSMDGDQADPAALRAADPDALLYLDEAHSIGVLGPNGEGIGREHAHLRLVTFGKALGTGGAALLGSAALIAHLRQTARPSIFTTALPPVLAARTTQHIRTVQSGDAVARLTSNRAYLRQRADALGVPLQGGDSAIFVLPIGSDADALARSQQLWERGVWVSAIRPPTVPEGTARLRITVSAAHTQADMDTLLEALAV</sequence>
<dbReference type="PANTHER" id="PTHR13693">
    <property type="entry name" value="CLASS II AMINOTRANSFERASE/8-AMINO-7-OXONONANOATE SYNTHASE"/>
    <property type="match status" value="1"/>
</dbReference>
<organism evidence="14 15">
    <name type="scientific">Aquilutibacter rugosus</name>
    <dbReference type="NCBI Taxonomy" id="3115820"/>
    <lineage>
        <taxon>Bacteria</taxon>
        <taxon>Pseudomonadati</taxon>
        <taxon>Pseudomonadota</taxon>
        <taxon>Gammaproteobacteria</taxon>
        <taxon>Lysobacterales</taxon>
        <taxon>Lysobacteraceae</taxon>
        <taxon>Aquilutibacter</taxon>
    </lineage>
</organism>
<evidence type="ECO:0000256" key="1">
    <source>
        <dbReference type="ARBA" id="ARBA00001933"/>
    </source>
</evidence>
<proteinExistence type="inferred from homology"/>
<keyword evidence="7" id="KW-0093">Biotin biosynthesis</keyword>
<dbReference type="EMBL" id="JAZHBO010000001">
    <property type="protein sequence ID" value="MEF2155199.1"/>
    <property type="molecule type" value="Genomic_DNA"/>
</dbReference>
<name>A0ABU7UXE4_9GAMM</name>
<dbReference type="InterPro" id="IPR050087">
    <property type="entry name" value="AON_synthase_class-II"/>
</dbReference>
<comment type="similarity">
    <text evidence="3">Belongs to the class-II pyridoxal-phosphate-dependent aminotransferase family. BioF subfamily.</text>
</comment>
<dbReference type="Gene3D" id="3.40.640.10">
    <property type="entry name" value="Type I PLP-dependent aspartate aminotransferase-like (Major domain)"/>
    <property type="match status" value="1"/>
</dbReference>
<feature type="domain" description="Aminotransferase class I/classII large" evidence="13">
    <location>
        <begin position="45"/>
        <end position="371"/>
    </location>
</feature>
<comment type="catalytic activity">
    <reaction evidence="11">
        <text>6-carboxyhexanoyl-[ACP] + L-alanine + H(+) = (8S)-8-amino-7-oxononanoate + holo-[ACP] + CO2</text>
        <dbReference type="Rhea" id="RHEA:42288"/>
        <dbReference type="Rhea" id="RHEA-COMP:9685"/>
        <dbReference type="Rhea" id="RHEA-COMP:9955"/>
        <dbReference type="ChEBI" id="CHEBI:15378"/>
        <dbReference type="ChEBI" id="CHEBI:16526"/>
        <dbReference type="ChEBI" id="CHEBI:57972"/>
        <dbReference type="ChEBI" id="CHEBI:64479"/>
        <dbReference type="ChEBI" id="CHEBI:78846"/>
        <dbReference type="ChEBI" id="CHEBI:149468"/>
        <dbReference type="EC" id="2.3.1.47"/>
    </reaction>
</comment>
<evidence type="ECO:0000259" key="13">
    <source>
        <dbReference type="Pfam" id="PF00155"/>
    </source>
</evidence>
<dbReference type="PANTHER" id="PTHR13693:SF100">
    <property type="entry name" value="8-AMINO-7-OXONONANOATE SYNTHASE"/>
    <property type="match status" value="1"/>
</dbReference>
<dbReference type="GO" id="GO:0008710">
    <property type="term" value="F:8-amino-7-oxononanoate synthase activity"/>
    <property type="evidence" value="ECO:0007669"/>
    <property type="project" value="UniProtKB-EC"/>
</dbReference>
<keyword evidence="15" id="KW-1185">Reference proteome</keyword>
<comment type="pathway">
    <text evidence="2">Cofactor biosynthesis; biotin biosynthesis.</text>
</comment>
<dbReference type="InterPro" id="IPR015424">
    <property type="entry name" value="PyrdxlP-dep_Trfase"/>
</dbReference>
<dbReference type="InterPro" id="IPR004839">
    <property type="entry name" value="Aminotransferase_I/II_large"/>
</dbReference>
<keyword evidence="8 12" id="KW-0663">Pyridoxal phosphate</keyword>
<evidence type="ECO:0000256" key="3">
    <source>
        <dbReference type="ARBA" id="ARBA00010008"/>
    </source>
</evidence>
<accession>A0ABU7UXE4</accession>
<dbReference type="InterPro" id="IPR015421">
    <property type="entry name" value="PyrdxlP-dep_Trfase_major"/>
</dbReference>